<accession>A0ABX8H361</accession>
<organism evidence="1 2">
    <name type="scientific">Flammeovirga kamogawensis</name>
    <dbReference type="NCBI Taxonomy" id="373891"/>
    <lineage>
        <taxon>Bacteria</taxon>
        <taxon>Pseudomonadati</taxon>
        <taxon>Bacteroidota</taxon>
        <taxon>Cytophagia</taxon>
        <taxon>Cytophagales</taxon>
        <taxon>Flammeovirgaceae</taxon>
        <taxon>Flammeovirga</taxon>
    </lineage>
</organism>
<keyword evidence="2" id="KW-1185">Reference proteome</keyword>
<sequence length="90" mass="10753">MNNSQLKELRRKLFIALIIVDIDSVSEQPHGYIKINECHEDLIELNISFNIDVSDIEIDFYSREIIRELRHQEVSIYHTKELAYDYSIKQ</sequence>
<dbReference type="Proteomes" id="UP000682802">
    <property type="component" value="Chromosome 2"/>
</dbReference>
<dbReference type="EMBL" id="CP076129">
    <property type="protein sequence ID" value="QWG10256.1"/>
    <property type="molecule type" value="Genomic_DNA"/>
</dbReference>
<name>A0ABX8H361_9BACT</name>
<evidence type="ECO:0000313" key="1">
    <source>
        <dbReference type="EMBL" id="QWG10256.1"/>
    </source>
</evidence>
<evidence type="ECO:0000313" key="2">
    <source>
        <dbReference type="Proteomes" id="UP000682802"/>
    </source>
</evidence>
<proteinExistence type="predicted"/>
<dbReference type="RefSeq" id="WP_144075863.1">
    <property type="nucleotide sequence ID" value="NZ_CP076129.1"/>
</dbReference>
<protein>
    <submittedName>
        <fullName evidence="1">Uncharacterized protein</fullName>
    </submittedName>
</protein>
<gene>
    <name evidence="1" type="ORF">KM029_21475</name>
</gene>
<reference evidence="1 2" key="1">
    <citation type="submission" date="2021-05" db="EMBL/GenBank/DDBJ databases">
        <title>Comparative genomic studies on the polysaccharide-degrading batcterial strains of the Flammeovirga genus.</title>
        <authorList>
            <person name="Zewei F."/>
            <person name="Zheng Z."/>
            <person name="Yu L."/>
            <person name="Ruyue G."/>
            <person name="Yanhong M."/>
            <person name="Yuanyuan C."/>
            <person name="Jingyan G."/>
            <person name="Wenjun H."/>
        </authorList>
    </citation>
    <scope>NUCLEOTIDE SEQUENCE [LARGE SCALE GENOMIC DNA]</scope>
    <source>
        <strain evidence="1 2">YS10</strain>
    </source>
</reference>